<name>A0A9D3MGQ2_ANGAN</name>
<evidence type="ECO:0000256" key="4">
    <source>
        <dbReference type="SAM" id="MobiDB-lite"/>
    </source>
</evidence>
<dbReference type="InterPro" id="IPR000504">
    <property type="entry name" value="RRM_dom"/>
</dbReference>
<evidence type="ECO:0008006" key="9">
    <source>
        <dbReference type="Google" id="ProtNLM"/>
    </source>
</evidence>
<keyword evidence="1" id="KW-0694">RNA-binding</keyword>
<feature type="compositionally biased region" description="Basic and acidic residues" evidence="4">
    <location>
        <begin position="155"/>
        <end position="177"/>
    </location>
</feature>
<dbReference type="CDD" id="cd00590">
    <property type="entry name" value="RRM_SF"/>
    <property type="match status" value="1"/>
</dbReference>
<dbReference type="Pfam" id="PF00076">
    <property type="entry name" value="RRM_1"/>
    <property type="match status" value="1"/>
</dbReference>
<evidence type="ECO:0000256" key="1">
    <source>
        <dbReference type="PROSITE-ProRule" id="PRU00176"/>
    </source>
</evidence>
<organism evidence="7 8">
    <name type="scientific">Anguilla anguilla</name>
    <name type="common">European freshwater eel</name>
    <name type="synonym">Muraena anguilla</name>
    <dbReference type="NCBI Taxonomy" id="7936"/>
    <lineage>
        <taxon>Eukaryota</taxon>
        <taxon>Metazoa</taxon>
        <taxon>Chordata</taxon>
        <taxon>Craniata</taxon>
        <taxon>Vertebrata</taxon>
        <taxon>Euteleostomi</taxon>
        <taxon>Actinopterygii</taxon>
        <taxon>Neopterygii</taxon>
        <taxon>Teleostei</taxon>
        <taxon>Anguilliformes</taxon>
        <taxon>Anguillidae</taxon>
        <taxon>Anguilla</taxon>
    </lineage>
</organism>
<dbReference type="SUPFAM" id="SSF48452">
    <property type="entry name" value="TPR-like"/>
    <property type="match status" value="1"/>
</dbReference>
<dbReference type="PANTHER" id="PTHR47678">
    <property type="entry name" value="TETRATRICOPEPTIDE REPEAT PROTEIN 31"/>
    <property type="match status" value="1"/>
</dbReference>
<feature type="zinc finger region" description="C3H1-type" evidence="3">
    <location>
        <begin position="653"/>
        <end position="680"/>
    </location>
</feature>
<dbReference type="SUPFAM" id="SSF46934">
    <property type="entry name" value="UBA-like"/>
    <property type="match status" value="1"/>
</dbReference>
<keyword evidence="2" id="KW-0802">TPR repeat</keyword>
<dbReference type="GO" id="GO:0003723">
    <property type="term" value="F:RNA binding"/>
    <property type="evidence" value="ECO:0007669"/>
    <property type="project" value="UniProtKB-UniRule"/>
</dbReference>
<dbReference type="GO" id="GO:0008270">
    <property type="term" value="F:zinc ion binding"/>
    <property type="evidence" value="ECO:0007669"/>
    <property type="project" value="UniProtKB-KW"/>
</dbReference>
<evidence type="ECO:0000259" key="5">
    <source>
        <dbReference type="PROSITE" id="PS50102"/>
    </source>
</evidence>
<dbReference type="InterPro" id="IPR011990">
    <property type="entry name" value="TPR-like_helical_dom_sf"/>
</dbReference>
<feature type="repeat" description="TPR" evidence="2">
    <location>
        <begin position="340"/>
        <end position="373"/>
    </location>
</feature>
<dbReference type="InterPro" id="IPR035979">
    <property type="entry name" value="RBD_domain_sf"/>
</dbReference>
<keyword evidence="3" id="KW-0479">Metal-binding</keyword>
<feature type="compositionally biased region" description="Acidic residues" evidence="4">
    <location>
        <begin position="227"/>
        <end position="243"/>
    </location>
</feature>
<dbReference type="Proteomes" id="UP001044222">
    <property type="component" value="Unassembled WGS sequence"/>
</dbReference>
<feature type="region of interest" description="Disordered" evidence="4">
    <location>
        <begin position="275"/>
        <end position="333"/>
    </location>
</feature>
<dbReference type="PROSITE" id="PS50005">
    <property type="entry name" value="TPR"/>
    <property type="match status" value="1"/>
</dbReference>
<dbReference type="PANTHER" id="PTHR47678:SF1">
    <property type="entry name" value="TETRATRICOPEPTIDE REPEAT PROTEIN 31"/>
    <property type="match status" value="1"/>
</dbReference>
<dbReference type="SMART" id="SM00360">
    <property type="entry name" value="RRM"/>
    <property type="match status" value="1"/>
</dbReference>
<comment type="caution">
    <text evidence="7">The sequence shown here is derived from an EMBL/GenBank/DDBJ whole genome shotgun (WGS) entry which is preliminary data.</text>
</comment>
<dbReference type="SUPFAM" id="SSF54928">
    <property type="entry name" value="RNA-binding domain, RBD"/>
    <property type="match status" value="1"/>
</dbReference>
<feature type="compositionally biased region" description="Low complexity" evidence="4">
    <location>
        <begin position="296"/>
        <end position="309"/>
    </location>
</feature>
<dbReference type="Gene3D" id="1.25.40.10">
    <property type="entry name" value="Tetratricopeptide repeat domain"/>
    <property type="match status" value="1"/>
</dbReference>
<protein>
    <recommendedName>
        <fullName evidence="9">C3H1-type domain-containing protein</fullName>
    </recommendedName>
</protein>
<dbReference type="Gene3D" id="1.10.8.10">
    <property type="entry name" value="DNA helicase RuvA subunit, C-terminal domain"/>
    <property type="match status" value="1"/>
</dbReference>
<dbReference type="CDD" id="cd14270">
    <property type="entry name" value="UBA"/>
    <property type="match status" value="1"/>
</dbReference>
<feature type="domain" description="C3H1-type" evidence="6">
    <location>
        <begin position="653"/>
        <end position="680"/>
    </location>
</feature>
<dbReference type="EMBL" id="JAFIRN010000005">
    <property type="protein sequence ID" value="KAG5848409.1"/>
    <property type="molecule type" value="Genomic_DNA"/>
</dbReference>
<gene>
    <name evidence="7" type="ORF">ANANG_G00098150</name>
</gene>
<dbReference type="SMART" id="SM00028">
    <property type="entry name" value="TPR"/>
    <property type="match status" value="3"/>
</dbReference>
<keyword evidence="8" id="KW-1185">Reference proteome</keyword>
<dbReference type="InterPro" id="IPR012677">
    <property type="entry name" value="Nucleotide-bd_a/b_plait_sf"/>
</dbReference>
<proteinExistence type="predicted"/>
<dbReference type="AlphaFoldDB" id="A0A9D3MGQ2"/>
<evidence type="ECO:0000256" key="2">
    <source>
        <dbReference type="PROSITE-ProRule" id="PRU00339"/>
    </source>
</evidence>
<feature type="region of interest" description="Disordered" evidence="4">
    <location>
        <begin position="491"/>
        <end position="544"/>
    </location>
</feature>
<keyword evidence="3" id="KW-0863">Zinc-finger</keyword>
<evidence type="ECO:0000313" key="8">
    <source>
        <dbReference type="Proteomes" id="UP001044222"/>
    </source>
</evidence>
<evidence type="ECO:0000313" key="7">
    <source>
        <dbReference type="EMBL" id="KAG5848409.1"/>
    </source>
</evidence>
<feature type="compositionally biased region" description="Basic residues" evidence="4">
    <location>
        <begin position="140"/>
        <end position="154"/>
    </location>
</feature>
<accession>A0A9D3MGQ2</accession>
<feature type="compositionally biased region" description="Low complexity" evidence="4">
    <location>
        <begin position="514"/>
        <end position="530"/>
    </location>
</feature>
<evidence type="ECO:0000259" key="6">
    <source>
        <dbReference type="PROSITE" id="PS50103"/>
    </source>
</evidence>
<dbReference type="PROSITE" id="PS50102">
    <property type="entry name" value="RRM"/>
    <property type="match status" value="1"/>
</dbReference>
<dbReference type="InterPro" id="IPR009060">
    <property type="entry name" value="UBA-like_sf"/>
</dbReference>
<keyword evidence="3" id="KW-0862">Zinc</keyword>
<feature type="compositionally biased region" description="Low complexity" evidence="4">
    <location>
        <begin position="209"/>
        <end position="226"/>
    </location>
</feature>
<reference evidence="7" key="1">
    <citation type="submission" date="2021-01" db="EMBL/GenBank/DDBJ databases">
        <title>A chromosome-scale assembly of European eel, Anguilla anguilla.</title>
        <authorList>
            <person name="Henkel C."/>
            <person name="Jong-Raadsen S.A."/>
            <person name="Dufour S."/>
            <person name="Weltzien F.-A."/>
            <person name="Palstra A.P."/>
            <person name="Pelster B."/>
            <person name="Spaink H.P."/>
            <person name="Van Den Thillart G.E."/>
            <person name="Jansen H."/>
            <person name="Zahm M."/>
            <person name="Klopp C."/>
            <person name="Cedric C."/>
            <person name="Louis A."/>
            <person name="Berthelot C."/>
            <person name="Parey E."/>
            <person name="Roest Crollius H."/>
            <person name="Montfort J."/>
            <person name="Robinson-Rechavi M."/>
            <person name="Bucao C."/>
            <person name="Bouchez O."/>
            <person name="Gislard M."/>
            <person name="Lluch J."/>
            <person name="Milhes M."/>
            <person name="Lampietro C."/>
            <person name="Lopez Roques C."/>
            <person name="Donnadieu C."/>
            <person name="Braasch I."/>
            <person name="Desvignes T."/>
            <person name="Postlethwait J."/>
            <person name="Bobe J."/>
            <person name="Guiguen Y."/>
            <person name="Dirks R."/>
        </authorList>
    </citation>
    <scope>NUCLEOTIDE SEQUENCE</scope>
    <source>
        <strain evidence="7">Tag_6206</strain>
        <tissue evidence="7">Liver</tissue>
    </source>
</reference>
<dbReference type="InterPro" id="IPR000571">
    <property type="entry name" value="Znf_CCCH"/>
</dbReference>
<dbReference type="Pfam" id="PF13181">
    <property type="entry name" value="TPR_8"/>
    <property type="match status" value="1"/>
</dbReference>
<dbReference type="Gene3D" id="3.30.70.330">
    <property type="match status" value="1"/>
</dbReference>
<dbReference type="InterPro" id="IPR019734">
    <property type="entry name" value="TPR_rpt"/>
</dbReference>
<dbReference type="PROSITE" id="PS50103">
    <property type="entry name" value="ZF_C3H1"/>
    <property type="match status" value="1"/>
</dbReference>
<sequence>MSNGREWESVMFQLHQERQLMQVHGTFVDFISGHASRYNGLDPFNHGFFGPGLDFGGGFIELEEYTDDDSDYEGCKDKKEFCGFQRNFLDHHPPRSRSPRLLHPPYRTGLQQIMREQAEKNAKELVEEEERLKVKAEKKRLKKLKQKERKRKGKEKGQENAVKNKDGDDHDVEESVVKSKFSNSESVNEKSDKATACVSTDTGPAVPLKKTQTSTSSVQSKPNNNEPSEDEEEDEDEEGEGSEVDSIASDLEMLDMNSCFVSKAATIAKRKLELKAKPEKREEKGRSLRKQEPKQQKQQPPQQQRGQRQVPDPHQSRAEPQQQQQQNSEVASIEDVVKRSTELAVIGNQLGNSGRFDMAVMYFTDAIKHNPKDFRLFGNRSFCYEKMQQYEKALIDADISLAMSPGWIRGLYRRGRALAGLKRYSEAAAAFKEVLQRDSSSSDAAQELMRVQIMQLMEMGFSREQSSNALIIHGTVEKALEAFSNIQDEKFGRSTPPAANASQSAGDEWVVAGQKAQPPANQATQPQIQPKSHPRPPVKVGPAVRKSEATPELFPVWVGNLVPAVSQTIVHKLFSTVGPVHSVKLLPTRRCAFVNYTRKSDCETAIGEFNGMALEGAVLCVRYPDRIHTHLGASTSAKQSANLAFSAAPKTAPASSGECFFWRNNGCIKKERCIFQHIPSHKGIDKGKDKLAP</sequence>
<evidence type="ECO:0000256" key="3">
    <source>
        <dbReference type="PROSITE-ProRule" id="PRU00723"/>
    </source>
</evidence>
<feature type="region of interest" description="Disordered" evidence="4">
    <location>
        <begin position="140"/>
        <end position="251"/>
    </location>
</feature>
<feature type="domain" description="RRM" evidence="5">
    <location>
        <begin position="554"/>
        <end position="626"/>
    </location>
</feature>
<feature type="compositionally biased region" description="Basic and acidic residues" evidence="4">
    <location>
        <begin position="275"/>
        <end position="295"/>
    </location>
</feature>